<feature type="region of interest" description="Disordered" evidence="2">
    <location>
        <begin position="1"/>
        <end position="21"/>
    </location>
</feature>
<dbReference type="EMBL" id="LSRX01000706">
    <property type="protein sequence ID" value="OLP90536.1"/>
    <property type="molecule type" value="Genomic_DNA"/>
</dbReference>
<dbReference type="Gene3D" id="3.40.50.1110">
    <property type="entry name" value="SGNH hydrolase"/>
    <property type="match status" value="1"/>
</dbReference>
<evidence type="ECO:0000256" key="2">
    <source>
        <dbReference type="SAM" id="MobiDB-lite"/>
    </source>
</evidence>
<keyword evidence="1" id="KW-0378">Hydrolase</keyword>
<sequence>MFLLAGQSNMSGRGELPDVPEEKDERLLVLGSDGTWKTAQHPLHYDKPEKAGVGPGLAFARGVVDFLPAPVGLLPCAFGGSEIQRWLADGDLFKAAVAKVERGRALGGVLRGIIWHQGESDSSSQEDASQYAQRLREALRQLRLACGCADVPIILGELGLEFLAGDSFAFVEVVNEAIIEIGDGEPNTSLVSSAGLRHKGDRLHFCSSSADELGRRYAWRWLEMTGHVNLSLRTLVGSTLDPRLAGRPDASSPQLQVVQGYGTQKLEAPVLVQFERQPANLATGASLLVSRARTISRRSLKAYTLLKVPDSGRDLVTLAFRLLCGLLPGKLPQLKPPWTQCARADPSEQGEMPFLKVTCQYQYYGPEDEPTGAWRWSEERPQRQAMLLAVFGQEDSPQALFEEVDVLSKAEPMLRSAVAVFCPTACIVSDFAMEIRSTEIQPSQT</sequence>
<dbReference type="OrthoDB" id="1487282at2759"/>
<reference evidence="4 5" key="1">
    <citation type="submission" date="2016-02" db="EMBL/GenBank/DDBJ databases">
        <title>Genome analysis of coral dinoflagellate symbionts highlights evolutionary adaptations to a symbiotic lifestyle.</title>
        <authorList>
            <person name="Aranda M."/>
            <person name="Li Y."/>
            <person name="Liew Y.J."/>
            <person name="Baumgarten S."/>
            <person name="Simakov O."/>
            <person name="Wilson M."/>
            <person name="Piel J."/>
            <person name="Ashoor H."/>
            <person name="Bougouffa S."/>
            <person name="Bajic V.B."/>
            <person name="Ryu T."/>
            <person name="Ravasi T."/>
            <person name="Bayer T."/>
            <person name="Micklem G."/>
            <person name="Kim H."/>
            <person name="Bhak J."/>
            <person name="Lajeunesse T.C."/>
            <person name="Voolstra C.R."/>
        </authorList>
    </citation>
    <scope>NUCLEOTIDE SEQUENCE [LARGE SCALE GENOMIC DNA]</scope>
    <source>
        <strain evidence="4 5">CCMP2467</strain>
    </source>
</reference>
<organism evidence="4 5">
    <name type="scientific">Symbiodinium microadriaticum</name>
    <name type="common">Dinoflagellate</name>
    <name type="synonym">Zooxanthella microadriatica</name>
    <dbReference type="NCBI Taxonomy" id="2951"/>
    <lineage>
        <taxon>Eukaryota</taxon>
        <taxon>Sar</taxon>
        <taxon>Alveolata</taxon>
        <taxon>Dinophyceae</taxon>
        <taxon>Suessiales</taxon>
        <taxon>Symbiodiniaceae</taxon>
        <taxon>Symbiodinium</taxon>
    </lineage>
</organism>
<evidence type="ECO:0000313" key="5">
    <source>
        <dbReference type="Proteomes" id="UP000186817"/>
    </source>
</evidence>
<dbReference type="AlphaFoldDB" id="A0A1Q9D620"/>
<feature type="domain" description="Sialate O-acetylesterase" evidence="3">
    <location>
        <begin position="1"/>
        <end position="219"/>
    </location>
</feature>
<name>A0A1Q9D620_SYMMI</name>
<gene>
    <name evidence="4" type="ORF">AK812_SmicGene27883</name>
</gene>
<feature type="compositionally biased region" description="Polar residues" evidence="2">
    <location>
        <begin position="1"/>
        <end position="11"/>
    </location>
</feature>
<dbReference type="InterPro" id="IPR052940">
    <property type="entry name" value="Carb_Esterase_6"/>
</dbReference>
<accession>A0A1Q9D620</accession>
<evidence type="ECO:0000259" key="3">
    <source>
        <dbReference type="Pfam" id="PF03629"/>
    </source>
</evidence>
<dbReference type="GO" id="GO:0016787">
    <property type="term" value="F:hydrolase activity"/>
    <property type="evidence" value="ECO:0007669"/>
    <property type="project" value="UniProtKB-KW"/>
</dbReference>
<evidence type="ECO:0000313" key="4">
    <source>
        <dbReference type="EMBL" id="OLP90536.1"/>
    </source>
</evidence>
<dbReference type="PANTHER" id="PTHR31988">
    <property type="entry name" value="ESTERASE, PUTATIVE (DUF303)-RELATED"/>
    <property type="match status" value="1"/>
</dbReference>
<dbReference type="Proteomes" id="UP000186817">
    <property type="component" value="Unassembled WGS sequence"/>
</dbReference>
<dbReference type="InterPro" id="IPR005181">
    <property type="entry name" value="SASA"/>
</dbReference>
<dbReference type="SUPFAM" id="SSF52266">
    <property type="entry name" value="SGNH hydrolase"/>
    <property type="match status" value="1"/>
</dbReference>
<dbReference type="InterPro" id="IPR036514">
    <property type="entry name" value="SGNH_hydro_sf"/>
</dbReference>
<protein>
    <submittedName>
        <fullName evidence="4">Putative carbohydrate esterase</fullName>
    </submittedName>
</protein>
<dbReference type="PANTHER" id="PTHR31988:SF19">
    <property type="entry name" value="9-O-ACETYL-N-ACETYLNEURAMINIC ACID DEACETYLASE-RELATED"/>
    <property type="match status" value="1"/>
</dbReference>
<comment type="caution">
    <text evidence="4">The sequence shown here is derived from an EMBL/GenBank/DDBJ whole genome shotgun (WGS) entry which is preliminary data.</text>
</comment>
<proteinExistence type="predicted"/>
<dbReference type="Pfam" id="PF03629">
    <property type="entry name" value="SASA"/>
    <property type="match status" value="1"/>
</dbReference>
<evidence type="ECO:0000256" key="1">
    <source>
        <dbReference type="ARBA" id="ARBA00022801"/>
    </source>
</evidence>
<keyword evidence="5" id="KW-1185">Reference proteome</keyword>